<accession>A0AAE1TPM9</accession>
<keyword evidence="3" id="KW-1185">Reference proteome</keyword>
<gene>
    <name evidence="2" type="ORF">Pmani_036194</name>
</gene>
<dbReference type="EMBL" id="JAWZYT010005320">
    <property type="protein sequence ID" value="KAK4290945.1"/>
    <property type="molecule type" value="Genomic_DNA"/>
</dbReference>
<organism evidence="2 3">
    <name type="scientific">Petrolisthes manimaculis</name>
    <dbReference type="NCBI Taxonomy" id="1843537"/>
    <lineage>
        <taxon>Eukaryota</taxon>
        <taxon>Metazoa</taxon>
        <taxon>Ecdysozoa</taxon>
        <taxon>Arthropoda</taxon>
        <taxon>Crustacea</taxon>
        <taxon>Multicrustacea</taxon>
        <taxon>Malacostraca</taxon>
        <taxon>Eumalacostraca</taxon>
        <taxon>Eucarida</taxon>
        <taxon>Decapoda</taxon>
        <taxon>Pleocyemata</taxon>
        <taxon>Anomura</taxon>
        <taxon>Galatheoidea</taxon>
        <taxon>Porcellanidae</taxon>
        <taxon>Petrolisthes</taxon>
    </lineage>
</organism>
<protein>
    <submittedName>
        <fullName evidence="2">Uncharacterized protein</fullName>
    </submittedName>
</protein>
<name>A0AAE1TPM9_9EUCA</name>
<proteinExistence type="predicted"/>
<feature type="compositionally biased region" description="Pro residues" evidence="1">
    <location>
        <begin position="37"/>
        <end position="46"/>
    </location>
</feature>
<evidence type="ECO:0000256" key="1">
    <source>
        <dbReference type="SAM" id="MobiDB-lite"/>
    </source>
</evidence>
<evidence type="ECO:0000313" key="3">
    <source>
        <dbReference type="Proteomes" id="UP001292094"/>
    </source>
</evidence>
<feature type="region of interest" description="Disordered" evidence="1">
    <location>
        <begin position="32"/>
        <end position="78"/>
    </location>
</feature>
<sequence length="124" mass="13216">MKYPLPHTSDDGCGTWQESSIPRLKAEKDIGASPIITPLPPPPPCHAPRLENKGGTGVGYGAAREDHASRDNSGEERELMAEPLTIAAWGCTPGDALLWVPVGEAVRDRERGEVGGEMGDWGSE</sequence>
<dbReference type="Proteomes" id="UP001292094">
    <property type="component" value="Unassembled WGS sequence"/>
</dbReference>
<reference evidence="2" key="1">
    <citation type="submission" date="2023-11" db="EMBL/GenBank/DDBJ databases">
        <title>Genome assemblies of two species of porcelain crab, Petrolisthes cinctipes and Petrolisthes manimaculis (Anomura: Porcellanidae).</title>
        <authorList>
            <person name="Angst P."/>
        </authorList>
    </citation>
    <scope>NUCLEOTIDE SEQUENCE</scope>
    <source>
        <strain evidence="2">PB745_02</strain>
        <tissue evidence="2">Gill</tissue>
    </source>
</reference>
<dbReference type="AlphaFoldDB" id="A0AAE1TPM9"/>
<feature type="compositionally biased region" description="Basic and acidic residues" evidence="1">
    <location>
        <begin position="63"/>
        <end position="78"/>
    </location>
</feature>
<evidence type="ECO:0000313" key="2">
    <source>
        <dbReference type="EMBL" id="KAK4290945.1"/>
    </source>
</evidence>
<comment type="caution">
    <text evidence="2">The sequence shown here is derived from an EMBL/GenBank/DDBJ whole genome shotgun (WGS) entry which is preliminary data.</text>
</comment>